<keyword evidence="2" id="KW-0472">Membrane</keyword>
<dbReference type="AlphaFoldDB" id="A0A672NLH5"/>
<keyword evidence="2" id="KW-1133">Transmembrane helix</keyword>
<dbReference type="GO" id="GO:0004896">
    <property type="term" value="F:cytokine receptor activity"/>
    <property type="evidence" value="ECO:0007669"/>
    <property type="project" value="TreeGrafter"/>
</dbReference>
<feature type="region of interest" description="Disordered" evidence="1">
    <location>
        <begin position="336"/>
        <end position="379"/>
    </location>
</feature>
<sequence>TETAESAHSLLSLFYKSTEFCCYFPSPTNVSVVCHNFVNVLFWNYSNPTEPLKFGVKVEPYESASQTVDTSQTYLDISSYSRDADDDYFVFVTAHDGQEKSENVSIRFTYSKDYFDEKKHKYKCSLDFPALNTSVHKDVIEVSFQHPFMLHKQDILNEEFKYTITHDEVGKAQKVLYSCFEDEELCTAEIHLNQSTAGQCVELKLEGMIAGIPSYTYRNVCVPQQTPETDKTGLIAALLGGGTIVLFIIMGFVWLLWRKLSRIPIIPEFLRNVIPGQSPTTQAEPTAISQMTPQGYTHLLKEEIFSYGSPPISPTEKDCKANTILDDTVVDLTEVSEEDMDCEDSEGFGRSSDYNSPKFLQEMSPGDITEGYGPRPPVL</sequence>
<dbReference type="PANTHER" id="PTHR20859">
    <property type="entry name" value="INTERFERON/INTERLEUKIN RECEPTOR"/>
    <property type="match status" value="1"/>
</dbReference>
<evidence type="ECO:0000313" key="4">
    <source>
        <dbReference type="Ensembl" id="ENSSGRP00000049149.1"/>
    </source>
</evidence>
<dbReference type="InParanoid" id="A0A672NLH5"/>
<dbReference type="InterPro" id="IPR003961">
    <property type="entry name" value="FN3_dom"/>
</dbReference>
<dbReference type="Proteomes" id="UP000472262">
    <property type="component" value="Unassembled WGS sequence"/>
</dbReference>
<keyword evidence="5" id="KW-1185">Reference proteome</keyword>
<dbReference type="Gene3D" id="2.60.40.10">
    <property type="entry name" value="Immunoglobulins"/>
    <property type="match status" value="1"/>
</dbReference>
<evidence type="ECO:0000256" key="2">
    <source>
        <dbReference type="SAM" id="Phobius"/>
    </source>
</evidence>
<dbReference type="PANTHER" id="PTHR20859:SF87">
    <property type="entry name" value="CYTOKINE RECEPTOR FAMILY MEMBER B13-RELATED"/>
    <property type="match status" value="1"/>
</dbReference>
<dbReference type="Ensembl" id="ENSSGRT00000052520.1">
    <property type="protein sequence ID" value="ENSSGRP00000049149.1"/>
    <property type="gene ID" value="ENSSGRG00000026130.1"/>
</dbReference>
<evidence type="ECO:0000313" key="5">
    <source>
        <dbReference type="Proteomes" id="UP000472262"/>
    </source>
</evidence>
<dbReference type="OMA" id="CEIIAHI"/>
<feature type="compositionally biased region" description="Acidic residues" evidence="1">
    <location>
        <begin position="336"/>
        <end position="346"/>
    </location>
</feature>
<feature type="transmembrane region" description="Helical" evidence="2">
    <location>
        <begin position="234"/>
        <end position="257"/>
    </location>
</feature>
<accession>A0A672NLH5</accession>
<proteinExistence type="predicted"/>
<dbReference type="SUPFAM" id="SSF49265">
    <property type="entry name" value="Fibronectin type III"/>
    <property type="match status" value="1"/>
</dbReference>
<evidence type="ECO:0000256" key="1">
    <source>
        <dbReference type="SAM" id="MobiDB-lite"/>
    </source>
</evidence>
<keyword evidence="2" id="KW-0812">Transmembrane</keyword>
<organism evidence="4 5">
    <name type="scientific">Sinocyclocheilus grahami</name>
    <name type="common">Dianchi golden-line fish</name>
    <name type="synonym">Barbus grahami</name>
    <dbReference type="NCBI Taxonomy" id="75366"/>
    <lineage>
        <taxon>Eukaryota</taxon>
        <taxon>Metazoa</taxon>
        <taxon>Chordata</taxon>
        <taxon>Craniata</taxon>
        <taxon>Vertebrata</taxon>
        <taxon>Euteleostomi</taxon>
        <taxon>Actinopterygii</taxon>
        <taxon>Neopterygii</taxon>
        <taxon>Teleostei</taxon>
        <taxon>Ostariophysi</taxon>
        <taxon>Cypriniformes</taxon>
        <taxon>Cyprinidae</taxon>
        <taxon>Cyprininae</taxon>
        <taxon>Sinocyclocheilus</taxon>
    </lineage>
</organism>
<dbReference type="InterPro" id="IPR036116">
    <property type="entry name" value="FN3_sf"/>
</dbReference>
<reference evidence="4" key="2">
    <citation type="submission" date="2025-09" db="UniProtKB">
        <authorList>
            <consortium name="Ensembl"/>
        </authorList>
    </citation>
    <scope>IDENTIFICATION</scope>
</reference>
<feature type="domain" description="Fibronectin type-III" evidence="3">
    <location>
        <begin position="10"/>
        <end position="102"/>
    </location>
</feature>
<evidence type="ECO:0000259" key="3">
    <source>
        <dbReference type="Pfam" id="PF01108"/>
    </source>
</evidence>
<protein>
    <recommendedName>
        <fullName evidence="3">Fibronectin type-III domain-containing protein</fullName>
    </recommendedName>
</protein>
<dbReference type="Pfam" id="PF01108">
    <property type="entry name" value="Tissue_fac"/>
    <property type="match status" value="1"/>
</dbReference>
<dbReference type="InterPro" id="IPR013783">
    <property type="entry name" value="Ig-like_fold"/>
</dbReference>
<gene>
    <name evidence="4" type="primary">infgr1lb1</name>
</gene>
<name>A0A672NLH5_SINGR</name>
<reference evidence="4" key="1">
    <citation type="submission" date="2025-08" db="UniProtKB">
        <authorList>
            <consortium name="Ensembl"/>
        </authorList>
    </citation>
    <scope>IDENTIFICATION</scope>
</reference>
<dbReference type="GO" id="GO:0005886">
    <property type="term" value="C:plasma membrane"/>
    <property type="evidence" value="ECO:0007669"/>
    <property type="project" value="TreeGrafter"/>
</dbReference>
<dbReference type="InterPro" id="IPR050650">
    <property type="entry name" value="Type-II_Cytokine-TF_Rcpt"/>
</dbReference>